<protein>
    <submittedName>
        <fullName evidence="7">LysR substrate-binding domain-containing protein</fullName>
    </submittedName>
</protein>
<dbReference type="InterPro" id="IPR036388">
    <property type="entry name" value="WH-like_DNA-bd_sf"/>
</dbReference>
<proteinExistence type="inferred from homology"/>
<dbReference type="EMBL" id="JAVBIK010000001">
    <property type="protein sequence ID" value="MDT7520128.1"/>
    <property type="molecule type" value="Genomic_DNA"/>
</dbReference>
<dbReference type="Pfam" id="PF00126">
    <property type="entry name" value="HTH_1"/>
    <property type="match status" value="1"/>
</dbReference>
<dbReference type="Pfam" id="PF03466">
    <property type="entry name" value="LysR_substrate"/>
    <property type="match status" value="1"/>
</dbReference>
<feature type="chain" id="PRO_5046707702" evidence="5">
    <location>
        <begin position="28"/>
        <end position="305"/>
    </location>
</feature>
<evidence type="ECO:0000256" key="3">
    <source>
        <dbReference type="ARBA" id="ARBA00023125"/>
    </source>
</evidence>
<dbReference type="PANTHER" id="PTHR30537">
    <property type="entry name" value="HTH-TYPE TRANSCRIPTIONAL REGULATOR"/>
    <property type="match status" value="1"/>
</dbReference>
<dbReference type="InterPro" id="IPR036390">
    <property type="entry name" value="WH_DNA-bd_sf"/>
</dbReference>
<feature type="signal peptide" evidence="5">
    <location>
        <begin position="1"/>
        <end position="27"/>
    </location>
</feature>
<keyword evidence="3" id="KW-0238">DNA-binding</keyword>
<feature type="domain" description="HTH lysR-type" evidence="6">
    <location>
        <begin position="6"/>
        <end position="63"/>
    </location>
</feature>
<evidence type="ECO:0000256" key="2">
    <source>
        <dbReference type="ARBA" id="ARBA00023015"/>
    </source>
</evidence>
<sequence length="305" mass="33956">MTSRTPPLPSLRAFAALVRLGSVSAVAEELSLTPGAVSHQIRALESFLEVALVERTGRRLVLTEQGRIYGYQVRQALDDISDATENTRRRSRQRKGEKLLRVSVLPSFAHGWLLPRLQDFCRLYPDIRVVIHGSMEYVDLNAGTVDCAIRFGHGNWADALIQPLMPDSLLLVASPALLGKRESHTLAQLMQLPLLHSIENWAAWVSSMPDAEPQFQRPPTRMEFTDSTHLLEAARQGLGVALTRRSIADNLLQRGELVQAFAHVCPHASHYYALQPLAVEASESVAQFLGWLQVECARFAHSLKT</sequence>
<keyword evidence="5" id="KW-0732">Signal</keyword>
<comment type="caution">
    <text evidence="7">The sequence shown here is derived from an EMBL/GenBank/DDBJ whole genome shotgun (WGS) entry which is preliminary data.</text>
</comment>
<gene>
    <name evidence="7" type="ORF">RAE19_15675</name>
</gene>
<dbReference type="SUPFAM" id="SSF53850">
    <property type="entry name" value="Periplasmic binding protein-like II"/>
    <property type="match status" value="1"/>
</dbReference>
<evidence type="ECO:0000313" key="7">
    <source>
        <dbReference type="EMBL" id="MDT7520128.1"/>
    </source>
</evidence>
<dbReference type="Proteomes" id="UP001321700">
    <property type="component" value="Unassembled WGS sequence"/>
</dbReference>
<reference evidence="7 8" key="1">
    <citation type="submission" date="2023-08" db="EMBL/GenBank/DDBJ databases">
        <title>Rhodoferax potami sp. nov. and Rhodoferax mekongensis sp. nov., isolated from the Mekong River in Thailand.</title>
        <authorList>
            <person name="Kitikhun S."/>
            <person name="Charoenyingcharoen P."/>
            <person name="Siriarchawattana P."/>
            <person name="Likhitrattanapisal S."/>
            <person name="Nilsakha T."/>
            <person name="Chanpet A."/>
            <person name="Rattanawaree P."/>
            <person name="Ingsriswang S."/>
        </authorList>
    </citation>
    <scope>NUCLEOTIDE SEQUENCE [LARGE SCALE GENOMIC DNA]</scope>
    <source>
        <strain evidence="7 8">TBRC 17660</strain>
    </source>
</reference>
<keyword evidence="4" id="KW-0804">Transcription</keyword>
<dbReference type="PANTHER" id="PTHR30537:SF79">
    <property type="entry name" value="TRANSCRIPTIONAL REGULATOR-RELATED"/>
    <property type="match status" value="1"/>
</dbReference>
<evidence type="ECO:0000256" key="4">
    <source>
        <dbReference type="ARBA" id="ARBA00023163"/>
    </source>
</evidence>
<accession>A0ABU3KRL3</accession>
<keyword evidence="2" id="KW-0805">Transcription regulation</keyword>
<organism evidence="7 8">
    <name type="scientific">Rhodoferax potami</name>
    <dbReference type="NCBI Taxonomy" id="3068338"/>
    <lineage>
        <taxon>Bacteria</taxon>
        <taxon>Pseudomonadati</taxon>
        <taxon>Pseudomonadota</taxon>
        <taxon>Betaproteobacteria</taxon>
        <taxon>Burkholderiales</taxon>
        <taxon>Comamonadaceae</taxon>
        <taxon>Rhodoferax</taxon>
    </lineage>
</organism>
<dbReference type="PROSITE" id="PS50931">
    <property type="entry name" value="HTH_LYSR"/>
    <property type="match status" value="1"/>
</dbReference>
<evidence type="ECO:0000256" key="1">
    <source>
        <dbReference type="ARBA" id="ARBA00009437"/>
    </source>
</evidence>
<dbReference type="RefSeq" id="WP_313875759.1">
    <property type="nucleotide sequence ID" value="NZ_JAVBIK010000001.1"/>
</dbReference>
<evidence type="ECO:0000313" key="8">
    <source>
        <dbReference type="Proteomes" id="UP001321700"/>
    </source>
</evidence>
<keyword evidence="8" id="KW-1185">Reference proteome</keyword>
<dbReference type="Gene3D" id="3.40.190.10">
    <property type="entry name" value="Periplasmic binding protein-like II"/>
    <property type="match status" value="2"/>
</dbReference>
<evidence type="ECO:0000259" key="6">
    <source>
        <dbReference type="PROSITE" id="PS50931"/>
    </source>
</evidence>
<dbReference type="InterPro" id="IPR000847">
    <property type="entry name" value="LysR_HTH_N"/>
</dbReference>
<name>A0ABU3KRL3_9BURK</name>
<dbReference type="InterPro" id="IPR058163">
    <property type="entry name" value="LysR-type_TF_proteobact-type"/>
</dbReference>
<dbReference type="InterPro" id="IPR005119">
    <property type="entry name" value="LysR_subst-bd"/>
</dbReference>
<evidence type="ECO:0000256" key="5">
    <source>
        <dbReference type="SAM" id="SignalP"/>
    </source>
</evidence>
<dbReference type="SUPFAM" id="SSF46785">
    <property type="entry name" value="Winged helix' DNA-binding domain"/>
    <property type="match status" value="1"/>
</dbReference>
<dbReference type="Gene3D" id="1.10.10.10">
    <property type="entry name" value="Winged helix-like DNA-binding domain superfamily/Winged helix DNA-binding domain"/>
    <property type="match status" value="1"/>
</dbReference>
<comment type="similarity">
    <text evidence="1">Belongs to the LysR transcriptional regulatory family.</text>
</comment>
<dbReference type="CDD" id="cd08432">
    <property type="entry name" value="PBP2_GcdR_TrpI_HvrB_AmpR_like"/>
    <property type="match status" value="1"/>
</dbReference>